<feature type="non-terminal residue" evidence="1">
    <location>
        <position position="224"/>
    </location>
</feature>
<dbReference type="OrthoDB" id="7228891at2759"/>
<evidence type="ECO:0000313" key="1">
    <source>
        <dbReference type="EMBL" id="QQP55180.1"/>
    </source>
</evidence>
<keyword evidence="2" id="KW-1185">Reference proteome</keyword>
<proteinExistence type="predicted"/>
<dbReference type="Gene3D" id="3.30.420.10">
    <property type="entry name" value="Ribonuclease H-like superfamily/Ribonuclease H"/>
    <property type="match status" value="1"/>
</dbReference>
<dbReference type="EMBL" id="CP045894">
    <property type="protein sequence ID" value="QQP55180.1"/>
    <property type="molecule type" value="Genomic_DNA"/>
</dbReference>
<organism evidence="1 2">
    <name type="scientific">Caligus rogercresseyi</name>
    <name type="common">Sea louse</name>
    <dbReference type="NCBI Taxonomy" id="217165"/>
    <lineage>
        <taxon>Eukaryota</taxon>
        <taxon>Metazoa</taxon>
        <taxon>Ecdysozoa</taxon>
        <taxon>Arthropoda</taxon>
        <taxon>Crustacea</taxon>
        <taxon>Multicrustacea</taxon>
        <taxon>Hexanauplia</taxon>
        <taxon>Copepoda</taxon>
        <taxon>Siphonostomatoida</taxon>
        <taxon>Caligidae</taxon>
        <taxon>Caligus</taxon>
    </lineage>
</organism>
<name>A0A7T8KFW1_CALRO</name>
<gene>
    <name evidence="1" type="ORF">FKW44_008283</name>
</gene>
<feature type="non-terminal residue" evidence="1">
    <location>
        <position position="1"/>
    </location>
</feature>
<evidence type="ECO:0000313" key="2">
    <source>
        <dbReference type="Proteomes" id="UP000595437"/>
    </source>
</evidence>
<dbReference type="AlphaFoldDB" id="A0A7T8KFW1"/>
<reference evidence="2" key="1">
    <citation type="submission" date="2021-01" db="EMBL/GenBank/DDBJ databases">
        <title>Caligus Genome Assembly.</title>
        <authorList>
            <person name="Gallardo-Escarate C."/>
        </authorList>
    </citation>
    <scope>NUCLEOTIDE SEQUENCE [LARGE SCALE GENOMIC DNA]</scope>
</reference>
<protein>
    <submittedName>
        <fullName evidence="1">Transposable element tcb2 transposase</fullName>
    </submittedName>
</protein>
<dbReference type="Proteomes" id="UP000595437">
    <property type="component" value="Chromosome 5"/>
</dbReference>
<dbReference type="PANTHER" id="PTHR46068:SF1">
    <property type="entry name" value="TRANSPOSASE IS30-LIKE HTH DOMAIN-CONTAINING PROTEIN"/>
    <property type="match status" value="1"/>
</dbReference>
<sequence>MRKQAKNLGVSKDTIRNAVQDLGLVSYVRRRRQLLSDASKETRGIKGKKLLTWMKHNGSTVWIFSDKKLWTVDQVLNSRNDRYLAYCIEEVPSINTTKHPASAMMLGVVSSDGNRMPPFWFPKGLKIGAKEYLEVMQNVVKPWLDATYPEGNYVFQQDSAPGHKAKITQKWCEENLAAFWPWSMWPPSSPDCNPLDYGIWGVVERKACSIPHASVDALKAAVEK</sequence>
<dbReference type="PANTHER" id="PTHR46068">
    <property type="entry name" value="PROTEIN CBG27172"/>
    <property type="match status" value="1"/>
</dbReference>
<accession>A0A7T8KFW1</accession>
<dbReference type="InterPro" id="IPR036397">
    <property type="entry name" value="RNaseH_sf"/>
</dbReference>
<dbReference type="GO" id="GO:0003676">
    <property type="term" value="F:nucleic acid binding"/>
    <property type="evidence" value="ECO:0007669"/>
    <property type="project" value="InterPro"/>
</dbReference>